<evidence type="ECO:0000313" key="3">
    <source>
        <dbReference type="Proteomes" id="UP000266723"/>
    </source>
</evidence>
<feature type="region of interest" description="Disordered" evidence="1">
    <location>
        <begin position="409"/>
        <end position="439"/>
    </location>
</feature>
<dbReference type="Gene3D" id="2.40.70.10">
    <property type="entry name" value="Acid Proteases"/>
    <property type="match status" value="1"/>
</dbReference>
<dbReference type="EMBL" id="QGKV02000759">
    <property type="protein sequence ID" value="KAF3567354.1"/>
    <property type="molecule type" value="Genomic_DNA"/>
</dbReference>
<dbReference type="CDD" id="cd00303">
    <property type="entry name" value="retropepsin_like"/>
    <property type="match status" value="1"/>
</dbReference>
<gene>
    <name evidence="2" type="ORF">DY000_02015885</name>
</gene>
<sequence length="689" mass="79275">MIYYFRLFHIDCVVRGPADNRDLQGRLESMQVDQTSEKRTLRRRKKKVHKHLKRGVNEKEMEMDSFTKRVLRIPLDKPFEEAYFTHMLWMFFRETKETEQDIHRMFNQGREKMKQRITLKKKSDPGKFTVPCLLKGIELPCALCDTGSSISILTKIMADHLVLKIEPSEDLFTFVDYSTRNSGGIIRNLKVDIGNALVPVYFHVLDNKLNMNHSLLLGRAFMAKIWAVFNVQTNQLCLILINPNVYYDPTKYEASIDSHTQPSIDNAIQPTIDNHLENGSTVVLRINETFALPEHCYPSFVVNTQPNTSIDYHYGDTINRHVDYSIGSWENDSHHESFAVDTSLPEMRSVEYDEDYPREKNIEYRGLAMEEEGGSRRPSEARAMDGHILNISREEIAEIISMNGSRNLLDTQNRAEDPPSVDEADAPSIDEADAPSIDEGQARAMDGRILNISREEIADIIAMNGSRNFLDTQNIAEDPPSIDEADAPSTEMRKKYGVISTVQEQDTYIKAEIEELVADIYRAMRTTYDYHSKRLDDIYYPFNNSISWLTTRTDDMKQDIAMIQEQHAVNGGALKSIAAHIQQSIDAHIRTSIDAQLASFEDRRQSFTYRVNGVYCPLHDDIYSLTTHMNALQQEIDTIQRLLDFQAEQPPSIDNDYTPLRGKLVTEKFLHDKLDEITFSQDLLKEDIY</sequence>
<protein>
    <recommendedName>
        <fullName evidence="4">Aspartic peptidase DDI1-type domain-containing protein</fullName>
    </recommendedName>
</protein>
<feature type="compositionally biased region" description="Acidic residues" evidence="1">
    <location>
        <begin position="419"/>
        <end position="433"/>
    </location>
</feature>
<evidence type="ECO:0000313" key="2">
    <source>
        <dbReference type="EMBL" id="KAF3567354.1"/>
    </source>
</evidence>
<dbReference type="SUPFAM" id="SSF50630">
    <property type="entry name" value="Acid proteases"/>
    <property type="match status" value="1"/>
</dbReference>
<dbReference type="PANTHER" id="PTHR33067:SF31">
    <property type="entry name" value="RNA-DIRECTED DNA POLYMERASE"/>
    <property type="match status" value="1"/>
</dbReference>
<keyword evidence="3" id="KW-1185">Reference proteome</keyword>
<dbReference type="InterPro" id="IPR021109">
    <property type="entry name" value="Peptidase_aspartic_dom_sf"/>
</dbReference>
<comment type="caution">
    <text evidence="2">The sequence shown here is derived from an EMBL/GenBank/DDBJ whole genome shotgun (WGS) entry which is preliminary data.</text>
</comment>
<proteinExistence type="predicted"/>
<name>A0ABQ7D752_BRACR</name>
<organism evidence="2 3">
    <name type="scientific">Brassica cretica</name>
    <name type="common">Mustard</name>
    <dbReference type="NCBI Taxonomy" id="69181"/>
    <lineage>
        <taxon>Eukaryota</taxon>
        <taxon>Viridiplantae</taxon>
        <taxon>Streptophyta</taxon>
        <taxon>Embryophyta</taxon>
        <taxon>Tracheophyta</taxon>
        <taxon>Spermatophyta</taxon>
        <taxon>Magnoliopsida</taxon>
        <taxon>eudicotyledons</taxon>
        <taxon>Gunneridae</taxon>
        <taxon>Pentapetalae</taxon>
        <taxon>rosids</taxon>
        <taxon>malvids</taxon>
        <taxon>Brassicales</taxon>
        <taxon>Brassicaceae</taxon>
        <taxon>Brassiceae</taxon>
        <taxon>Brassica</taxon>
    </lineage>
</organism>
<evidence type="ECO:0000256" key="1">
    <source>
        <dbReference type="SAM" id="MobiDB-lite"/>
    </source>
</evidence>
<accession>A0ABQ7D752</accession>
<evidence type="ECO:0008006" key="4">
    <source>
        <dbReference type="Google" id="ProtNLM"/>
    </source>
</evidence>
<dbReference type="Proteomes" id="UP000266723">
    <property type="component" value="Unassembled WGS sequence"/>
</dbReference>
<dbReference type="PANTHER" id="PTHR33067">
    <property type="entry name" value="RNA-DIRECTED DNA POLYMERASE-RELATED"/>
    <property type="match status" value="1"/>
</dbReference>
<reference evidence="2 3" key="1">
    <citation type="journal article" date="2020" name="BMC Genomics">
        <title>Intraspecific diversification of the crop wild relative Brassica cretica Lam. using demographic model selection.</title>
        <authorList>
            <person name="Kioukis A."/>
            <person name="Michalopoulou V.A."/>
            <person name="Briers L."/>
            <person name="Pirintsos S."/>
            <person name="Studholme D.J."/>
            <person name="Pavlidis P."/>
            <person name="Sarris P.F."/>
        </authorList>
    </citation>
    <scope>NUCLEOTIDE SEQUENCE [LARGE SCALE GENOMIC DNA]</scope>
    <source>
        <strain evidence="3">cv. PFS-1207/04</strain>
    </source>
</reference>